<evidence type="ECO:0000256" key="1">
    <source>
        <dbReference type="SAM" id="MobiDB-lite"/>
    </source>
</evidence>
<feature type="compositionally biased region" description="Polar residues" evidence="1">
    <location>
        <begin position="103"/>
        <end position="118"/>
    </location>
</feature>
<protein>
    <submittedName>
        <fullName evidence="2">Uncharacterized protein</fullName>
    </submittedName>
</protein>
<organism evidence="2">
    <name type="scientific">viral metagenome</name>
    <dbReference type="NCBI Taxonomy" id="1070528"/>
    <lineage>
        <taxon>unclassified sequences</taxon>
        <taxon>metagenomes</taxon>
        <taxon>organismal metagenomes</taxon>
    </lineage>
</organism>
<feature type="region of interest" description="Disordered" evidence="1">
    <location>
        <begin position="90"/>
        <end position="196"/>
    </location>
</feature>
<sequence>MSARGKVLQGIEFLRKGNSPNQYSLGRREPSFDIPKIDMNFRMLAEENLTTSNANKKTKAEAELANARISLSRVTNAVINTLSPLLTSRSSVNNVPDYLRPNQRPSKNKTSFSGQTRFYTPPSTPPRTSPSSSTNGGYNSRKYKKPTVFANKPKKATILAKKPKKPTILAKKPKKATILAKKPKKAKKVKAKNNNL</sequence>
<evidence type="ECO:0000313" key="2">
    <source>
        <dbReference type="EMBL" id="QHT02198.1"/>
    </source>
</evidence>
<feature type="compositionally biased region" description="Basic residues" evidence="1">
    <location>
        <begin position="161"/>
        <end position="196"/>
    </location>
</feature>
<dbReference type="EMBL" id="MN739391">
    <property type="protein sequence ID" value="QHT02198.1"/>
    <property type="molecule type" value="Genomic_DNA"/>
</dbReference>
<dbReference type="AlphaFoldDB" id="A0A6C0CCA3"/>
<reference evidence="2" key="1">
    <citation type="journal article" date="2020" name="Nature">
        <title>Giant virus diversity and host interactions through global metagenomics.</title>
        <authorList>
            <person name="Schulz F."/>
            <person name="Roux S."/>
            <person name="Paez-Espino D."/>
            <person name="Jungbluth S."/>
            <person name="Walsh D.A."/>
            <person name="Denef V.J."/>
            <person name="McMahon K.D."/>
            <person name="Konstantinidis K.T."/>
            <person name="Eloe-Fadrosh E.A."/>
            <person name="Kyrpides N.C."/>
            <person name="Woyke T."/>
        </authorList>
    </citation>
    <scope>NUCLEOTIDE SEQUENCE</scope>
    <source>
        <strain evidence="2">GVMAG-M-3300020565-3</strain>
    </source>
</reference>
<name>A0A6C0CCA3_9ZZZZ</name>
<proteinExistence type="predicted"/>
<accession>A0A6C0CCA3</accession>